<accession>A0A1I1MM48</accession>
<reference evidence="1 2" key="1">
    <citation type="submission" date="2016-10" db="EMBL/GenBank/DDBJ databases">
        <authorList>
            <person name="de Groot N.N."/>
        </authorList>
    </citation>
    <scope>NUCLEOTIDE SEQUENCE [LARGE SCALE GENOMIC DNA]</scope>
    <source>
        <strain evidence="1 2">DSM 12992</strain>
    </source>
</reference>
<gene>
    <name evidence="1" type="ORF">SAMN05421842_11169</name>
</gene>
<dbReference type="AlphaFoldDB" id="A0A1I1MM48"/>
<dbReference type="RefSeq" id="WP_090091078.1">
    <property type="nucleotide sequence ID" value="NZ_FOMG01000011.1"/>
</dbReference>
<evidence type="ECO:0000313" key="1">
    <source>
        <dbReference type="EMBL" id="SFC86461.1"/>
    </source>
</evidence>
<name>A0A1I1MM48_9CLOT</name>
<dbReference type="Proteomes" id="UP000199263">
    <property type="component" value="Unassembled WGS sequence"/>
</dbReference>
<dbReference type="OrthoDB" id="1930945at2"/>
<proteinExistence type="predicted"/>
<protein>
    <submittedName>
        <fullName evidence="1">Uncharacterized protein</fullName>
    </submittedName>
</protein>
<organism evidence="1 2">
    <name type="scientific">Clostridium uliginosum</name>
    <dbReference type="NCBI Taxonomy" id="119641"/>
    <lineage>
        <taxon>Bacteria</taxon>
        <taxon>Bacillati</taxon>
        <taxon>Bacillota</taxon>
        <taxon>Clostridia</taxon>
        <taxon>Eubacteriales</taxon>
        <taxon>Clostridiaceae</taxon>
        <taxon>Clostridium</taxon>
    </lineage>
</organism>
<evidence type="ECO:0000313" key="2">
    <source>
        <dbReference type="Proteomes" id="UP000199263"/>
    </source>
</evidence>
<dbReference type="EMBL" id="FOMG01000011">
    <property type="protein sequence ID" value="SFC86461.1"/>
    <property type="molecule type" value="Genomic_DNA"/>
</dbReference>
<sequence>MKCEKIKIDKKIFDDIISELNMLKLSTNDSNSRKITDKVLDILKSCEEEDMKISLQKRIQEKMIEVKHKNSELNTSLYMLLREFENGKISKEETKDIFERLVACSEFDKKIY</sequence>
<keyword evidence="2" id="KW-1185">Reference proteome</keyword>